<accession>V6Q6K9</accession>
<organism evidence="1 2">
    <name type="scientific">Vagococcus lutrae LBD1</name>
    <dbReference type="NCBI Taxonomy" id="1408226"/>
    <lineage>
        <taxon>Bacteria</taxon>
        <taxon>Bacillati</taxon>
        <taxon>Bacillota</taxon>
        <taxon>Bacilli</taxon>
        <taxon>Lactobacillales</taxon>
        <taxon>Enterococcaceae</taxon>
        <taxon>Vagococcus</taxon>
    </lineage>
</organism>
<sequence>MITEITRRDIMELLEEGIETGNFFIMEDLTK</sequence>
<proteinExistence type="predicted"/>
<gene>
    <name evidence="1" type="ORF">T233_00544</name>
</gene>
<evidence type="ECO:0000313" key="2">
    <source>
        <dbReference type="Proteomes" id="UP000018126"/>
    </source>
</evidence>
<dbReference type="Proteomes" id="UP000018126">
    <property type="component" value="Unassembled WGS sequence"/>
</dbReference>
<comment type="caution">
    <text evidence="1">The sequence shown here is derived from an EMBL/GenBank/DDBJ whole genome shotgun (WGS) entry which is preliminary data.</text>
</comment>
<dbReference type="AlphaFoldDB" id="V6Q6K9"/>
<reference evidence="1 2" key="1">
    <citation type="journal article" date="2013" name="Genome Announc.">
        <title>High-Quality Draft Genome Sequence of Vagococcus lutrae Strain LBD1, Isolated from the Largemouth Bass Micropterus salmoides.</title>
        <authorList>
            <person name="Lebreton F."/>
            <person name="Valentino M.D."/>
            <person name="Duncan L.B."/>
            <person name="Zeng Q."/>
            <person name="Manson McGuire A."/>
            <person name="Earl A.M."/>
            <person name="Gilmore M.S."/>
        </authorList>
    </citation>
    <scope>NUCLEOTIDE SEQUENCE [LARGE SCALE GENOMIC DNA]</scope>
    <source>
        <strain evidence="1 2">LBD1</strain>
    </source>
</reference>
<keyword evidence="2" id="KW-1185">Reference proteome</keyword>
<name>V6Q6K9_9ENTE</name>
<evidence type="ECO:0000313" key="1">
    <source>
        <dbReference type="EMBL" id="EST90402.1"/>
    </source>
</evidence>
<dbReference type="EMBL" id="AYSH01000007">
    <property type="protein sequence ID" value="EST90402.1"/>
    <property type="molecule type" value="Genomic_DNA"/>
</dbReference>
<protein>
    <submittedName>
        <fullName evidence="1">Uncharacterized protein</fullName>
    </submittedName>
</protein>